<feature type="compositionally biased region" description="Polar residues" evidence="1">
    <location>
        <begin position="60"/>
        <end position="72"/>
    </location>
</feature>
<evidence type="ECO:0000313" key="3">
    <source>
        <dbReference type="Proteomes" id="UP000192257"/>
    </source>
</evidence>
<feature type="compositionally biased region" description="Low complexity" evidence="1">
    <location>
        <begin position="26"/>
        <end position="40"/>
    </location>
</feature>
<evidence type="ECO:0000256" key="1">
    <source>
        <dbReference type="SAM" id="MobiDB-lite"/>
    </source>
</evidence>
<dbReference type="Proteomes" id="UP000192257">
    <property type="component" value="Unassembled WGS sequence"/>
</dbReference>
<gene>
    <name evidence="2" type="ORF">TM35_000741200</name>
</gene>
<protein>
    <submittedName>
        <fullName evidence="2">Uncharacterized protein</fullName>
    </submittedName>
</protein>
<feature type="compositionally biased region" description="Polar residues" evidence="1">
    <location>
        <begin position="199"/>
        <end position="210"/>
    </location>
</feature>
<dbReference type="AlphaFoldDB" id="A0A1X0NFY1"/>
<feature type="region of interest" description="Disordered" evidence="1">
    <location>
        <begin position="1"/>
        <end position="294"/>
    </location>
</feature>
<name>A0A1X0NFY1_9TRYP</name>
<feature type="compositionally biased region" description="Low complexity" evidence="1">
    <location>
        <begin position="180"/>
        <end position="198"/>
    </location>
</feature>
<dbReference type="RefSeq" id="XP_028877439.1">
    <property type="nucleotide sequence ID" value="XM_029031285.1"/>
</dbReference>
<feature type="compositionally biased region" description="Polar residues" evidence="1">
    <location>
        <begin position="123"/>
        <end position="136"/>
    </location>
</feature>
<feature type="compositionally biased region" description="Basic and acidic residues" evidence="1">
    <location>
        <begin position="137"/>
        <end position="154"/>
    </location>
</feature>
<accession>A0A1X0NFY1</accession>
<feature type="compositionally biased region" description="Polar residues" evidence="1">
    <location>
        <begin position="218"/>
        <end position="228"/>
    </location>
</feature>
<evidence type="ECO:0000313" key="2">
    <source>
        <dbReference type="EMBL" id="ORC83373.1"/>
    </source>
</evidence>
<comment type="caution">
    <text evidence="2">The sequence shown here is derived from an EMBL/GenBank/DDBJ whole genome shotgun (WGS) entry which is preliminary data.</text>
</comment>
<proteinExistence type="predicted"/>
<dbReference type="EMBL" id="NBCO01000074">
    <property type="protein sequence ID" value="ORC83373.1"/>
    <property type="molecule type" value="Genomic_DNA"/>
</dbReference>
<reference evidence="2 3" key="1">
    <citation type="submission" date="2017-03" db="EMBL/GenBank/DDBJ databases">
        <title>An alternative strategy for trypanosome survival in the mammalian bloodstream revealed through genome and transcriptome analysis of the ubiquitous bovine parasite Trypanosoma (Megatrypanum) theileri.</title>
        <authorList>
            <person name="Kelly S."/>
            <person name="Ivens A."/>
            <person name="Mott A."/>
            <person name="O'Neill E."/>
            <person name="Emms D."/>
            <person name="Macleod O."/>
            <person name="Voorheis P."/>
            <person name="Matthews J."/>
            <person name="Matthews K."/>
            <person name="Carrington M."/>
        </authorList>
    </citation>
    <scope>NUCLEOTIDE SEQUENCE [LARGE SCALE GENOMIC DNA]</scope>
    <source>
        <strain evidence="2">Edinburgh</strain>
    </source>
</reference>
<dbReference type="GeneID" id="39991065"/>
<feature type="compositionally biased region" description="Polar residues" evidence="1">
    <location>
        <begin position="89"/>
        <end position="99"/>
    </location>
</feature>
<organism evidence="2 3">
    <name type="scientific">Trypanosoma theileri</name>
    <dbReference type="NCBI Taxonomy" id="67003"/>
    <lineage>
        <taxon>Eukaryota</taxon>
        <taxon>Discoba</taxon>
        <taxon>Euglenozoa</taxon>
        <taxon>Kinetoplastea</taxon>
        <taxon>Metakinetoplastina</taxon>
        <taxon>Trypanosomatida</taxon>
        <taxon>Trypanosomatidae</taxon>
        <taxon>Trypanosoma</taxon>
    </lineage>
</organism>
<feature type="compositionally biased region" description="Polar residues" evidence="1">
    <location>
        <begin position="243"/>
        <end position="259"/>
    </location>
</feature>
<keyword evidence="3" id="KW-1185">Reference proteome</keyword>
<sequence>MAAAESQPGPQAVSPCQDGEDSGSCAARTSAASGHAANSCGDGGSGSCPAAGAAGGVECTQGSTCNSNSSIRNAARTECADSPSGADSCPTNDVNTQASCGAGETNCKPKSQEETDAKPNANHGINGSEHQGPDGQSRSESDRGSVSDSQRGDRSNPTVAVLPPAEKETAETQSVNGSQDAGSSSPAAGTGGAPAADGQTESNVASTTEEGGSKQGDETVQPSPSPTTSDKESGDGSDAANAGNDSTTTGSVSTNNQDGAGNADTDTDTTTTTTLPPELSNNKKGDADSSSSISSSVWVRVPLLIVAVLFSATAY</sequence>
<dbReference type="VEuPathDB" id="TriTrypDB:TM35_000741200"/>